<evidence type="ECO:0000256" key="9">
    <source>
        <dbReference type="SAM" id="MobiDB-lite"/>
    </source>
</evidence>
<proteinExistence type="inferred from homology"/>
<reference evidence="12 13" key="1">
    <citation type="submission" date="2020-08" db="EMBL/GenBank/DDBJ databases">
        <authorList>
            <person name="Koutsovoulos G."/>
            <person name="Danchin GJ E."/>
        </authorList>
    </citation>
    <scope>NUCLEOTIDE SEQUENCE [LARGE SCALE GENOMIC DNA]</scope>
</reference>
<dbReference type="Pfam" id="PF00041">
    <property type="entry name" value="fn3"/>
    <property type="match status" value="1"/>
</dbReference>
<keyword evidence="4 10" id="KW-1133">Transmembrane helix</keyword>
<dbReference type="Proteomes" id="UP000580250">
    <property type="component" value="Unassembled WGS sequence"/>
</dbReference>
<dbReference type="Pfam" id="PF07885">
    <property type="entry name" value="Ion_trans_2"/>
    <property type="match status" value="2"/>
</dbReference>
<evidence type="ECO:0000256" key="1">
    <source>
        <dbReference type="ARBA" id="ARBA00004141"/>
    </source>
</evidence>
<keyword evidence="5 8" id="KW-0406">Ion transport</keyword>
<evidence type="ECO:0000313" key="12">
    <source>
        <dbReference type="EMBL" id="CAD2141383.1"/>
    </source>
</evidence>
<dbReference type="CDD" id="cd00063">
    <property type="entry name" value="FN3"/>
    <property type="match status" value="2"/>
</dbReference>
<dbReference type="InterPro" id="IPR013099">
    <property type="entry name" value="K_chnl_dom"/>
</dbReference>
<dbReference type="AlphaFoldDB" id="A0A6V7U0R3"/>
<feature type="transmembrane region" description="Helical" evidence="10">
    <location>
        <begin position="320"/>
        <end position="338"/>
    </location>
</feature>
<dbReference type="PANTHER" id="PTHR11003">
    <property type="entry name" value="POTASSIUM CHANNEL, SUBFAMILY K"/>
    <property type="match status" value="1"/>
</dbReference>
<comment type="similarity">
    <text evidence="8">Belongs to the two pore domain potassium channel (TC 1.A.1.8) family.</text>
</comment>
<organism evidence="12 13">
    <name type="scientific">Meloidogyne enterolobii</name>
    <name type="common">Root-knot nematode worm</name>
    <name type="synonym">Meloidogyne mayaguensis</name>
    <dbReference type="NCBI Taxonomy" id="390850"/>
    <lineage>
        <taxon>Eukaryota</taxon>
        <taxon>Metazoa</taxon>
        <taxon>Ecdysozoa</taxon>
        <taxon>Nematoda</taxon>
        <taxon>Chromadorea</taxon>
        <taxon>Rhabditida</taxon>
        <taxon>Tylenchina</taxon>
        <taxon>Tylenchomorpha</taxon>
        <taxon>Tylenchoidea</taxon>
        <taxon>Meloidogynidae</taxon>
        <taxon>Meloidogyninae</taxon>
        <taxon>Meloidogyne</taxon>
    </lineage>
</organism>
<feature type="transmembrane region" description="Helical" evidence="10">
    <location>
        <begin position="188"/>
        <end position="207"/>
    </location>
</feature>
<dbReference type="SUPFAM" id="SSF49265">
    <property type="entry name" value="Fibronectin type III"/>
    <property type="match status" value="1"/>
</dbReference>
<feature type="transmembrane region" description="Helical" evidence="10">
    <location>
        <begin position="57"/>
        <end position="80"/>
    </location>
</feature>
<sequence length="694" mass="81253">MKIIKFYWTKWSVFKSSFYLKNHCLLKMCGIAPNELCKWSEALPGQFGFTKQLVFRVALPHITLLCLSIFYVVIGSFILINLNENNSENEIFEIKKQFVDETLKKLVEILPYNNNSSKQNEIIKIFFGYFYEERKDPFKRFILNVYEINERNKYSNSIIWNLFFSTTWLTSIGYGVNAPNSLGQRIFCIFYLIFGIPLYLVTLADLAKFCTEGINRLYTECVKFRYYLLGWYRHRKRRIHANSGIEYIAVGTLGRRRLSSRKLSGQLVRNEEEMAEFLWKNLEKTHFVEVPFFLVYILLLAYIIGSAQFVAYLEDWTFFDSLYFIMMSVMTIGFGDLVPKNVKFILPILFIILIGLIVATTFIDMVGAYYIDRLHFFGRRMDLEQRRIEAMKREAMRKLFETATAMYRLNAGSFSKKQINLIKKMPEVIIPMPKGIAPFNATADSVTLKWEPSTQIFLEGKPFWYTLSYAPRTPHRLNNSTKVIDFLRQNRFVVSGLKSFTLYEFNVRISTSEGSSKPVKCQEYTEPCTVPQLLQLDAISSETATISWRAPRKNNGPEKYLLLFTQEPAPPFQYWRRFEAGKRRKCTLIGLNADTRYIVCTVALHNFGQAAISRSLRFKTRSWWFDEENIEKELLNKDEQQLFLDKIRCNNFLLPPKWQKRERKPSLREPSIGVSSGGATRRSSLQSGEYQDRS</sequence>
<dbReference type="GO" id="GO:0022841">
    <property type="term" value="F:potassium ion leak channel activity"/>
    <property type="evidence" value="ECO:0007669"/>
    <property type="project" value="TreeGrafter"/>
</dbReference>
<dbReference type="Gene3D" id="2.60.40.10">
    <property type="entry name" value="Immunoglobulins"/>
    <property type="match status" value="2"/>
</dbReference>
<feature type="region of interest" description="Disordered" evidence="9">
    <location>
        <begin position="660"/>
        <end position="694"/>
    </location>
</feature>
<evidence type="ECO:0000256" key="4">
    <source>
        <dbReference type="ARBA" id="ARBA00022989"/>
    </source>
</evidence>
<dbReference type="GO" id="GO:0005886">
    <property type="term" value="C:plasma membrane"/>
    <property type="evidence" value="ECO:0007669"/>
    <property type="project" value="TreeGrafter"/>
</dbReference>
<evidence type="ECO:0000256" key="2">
    <source>
        <dbReference type="ARBA" id="ARBA00022448"/>
    </source>
</evidence>
<dbReference type="EMBL" id="CAJEWN010000027">
    <property type="protein sequence ID" value="CAD2141383.1"/>
    <property type="molecule type" value="Genomic_DNA"/>
</dbReference>
<keyword evidence="6 10" id="KW-0472">Membrane</keyword>
<gene>
    <name evidence="12" type="ORF">MENT_LOCUS6831</name>
</gene>
<keyword evidence="2 8" id="KW-0813">Transport</keyword>
<feature type="transmembrane region" description="Helical" evidence="10">
    <location>
        <begin position="158"/>
        <end position="176"/>
    </location>
</feature>
<evidence type="ECO:0000313" key="13">
    <source>
        <dbReference type="Proteomes" id="UP000580250"/>
    </source>
</evidence>
<dbReference type="GO" id="GO:0030322">
    <property type="term" value="P:stabilization of membrane potential"/>
    <property type="evidence" value="ECO:0007669"/>
    <property type="project" value="TreeGrafter"/>
</dbReference>
<dbReference type="PRINTS" id="PR01333">
    <property type="entry name" value="2POREKCHANEL"/>
</dbReference>
<accession>A0A6V7U0R3</accession>
<dbReference type="InterPro" id="IPR036116">
    <property type="entry name" value="FN3_sf"/>
</dbReference>
<dbReference type="PANTHER" id="PTHR11003:SF73">
    <property type="entry name" value="FIBRONECTIN TYPE-III DOMAIN-CONTAINING PROTEIN"/>
    <property type="match status" value="1"/>
</dbReference>
<dbReference type="Gene3D" id="1.10.287.70">
    <property type="match status" value="1"/>
</dbReference>
<evidence type="ECO:0000256" key="3">
    <source>
        <dbReference type="ARBA" id="ARBA00022692"/>
    </source>
</evidence>
<evidence type="ECO:0000256" key="5">
    <source>
        <dbReference type="ARBA" id="ARBA00023065"/>
    </source>
</evidence>
<dbReference type="PROSITE" id="PS50853">
    <property type="entry name" value="FN3"/>
    <property type="match status" value="1"/>
</dbReference>
<evidence type="ECO:0000256" key="10">
    <source>
        <dbReference type="SAM" id="Phobius"/>
    </source>
</evidence>
<dbReference type="InterPro" id="IPR003961">
    <property type="entry name" value="FN3_dom"/>
</dbReference>
<dbReference type="GO" id="GO:0015271">
    <property type="term" value="F:outward rectifier potassium channel activity"/>
    <property type="evidence" value="ECO:0007669"/>
    <property type="project" value="TreeGrafter"/>
</dbReference>
<feature type="compositionally biased region" description="Polar residues" evidence="9">
    <location>
        <begin position="673"/>
        <end position="694"/>
    </location>
</feature>
<dbReference type="InterPro" id="IPR003280">
    <property type="entry name" value="2pore_dom_K_chnl"/>
</dbReference>
<evidence type="ECO:0000256" key="6">
    <source>
        <dbReference type="ARBA" id="ARBA00023136"/>
    </source>
</evidence>
<name>A0A6V7U0R3_MELEN</name>
<evidence type="ECO:0000256" key="7">
    <source>
        <dbReference type="ARBA" id="ARBA00023303"/>
    </source>
</evidence>
<feature type="transmembrane region" description="Helical" evidence="10">
    <location>
        <begin position="344"/>
        <end position="371"/>
    </location>
</feature>
<keyword evidence="3 8" id="KW-0812">Transmembrane</keyword>
<dbReference type="SUPFAM" id="SSF81324">
    <property type="entry name" value="Voltage-gated potassium channels"/>
    <property type="match status" value="2"/>
</dbReference>
<feature type="domain" description="Fibronectin type-III" evidence="11">
    <location>
        <begin position="432"/>
        <end position="532"/>
    </location>
</feature>
<evidence type="ECO:0000259" key="11">
    <source>
        <dbReference type="PROSITE" id="PS50853"/>
    </source>
</evidence>
<comment type="subcellular location">
    <subcellularLocation>
        <location evidence="1">Membrane</location>
        <topology evidence="1">Multi-pass membrane protein</topology>
    </subcellularLocation>
</comment>
<evidence type="ECO:0000256" key="8">
    <source>
        <dbReference type="RuleBase" id="RU003857"/>
    </source>
</evidence>
<keyword evidence="7 8" id="KW-0407">Ion channel</keyword>
<comment type="caution">
    <text evidence="12">The sequence shown here is derived from an EMBL/GenBank/DDBJ whole genome shotgun (WGS) entry which is preliminary data.</text>
</comment>
<feature type="transmembrane region" description="Helical" evidence="10">
    <location>
        <begin position="293"/>
        <end position="313"/>
    </location>
</feature>
<dbReference type="SMART" id="SM00060">
    <property type="entry name" value="FN3"/>
    <property type="match status" value="2"/>
</dbReference>
<protein>
    <recommendedName>
        <fullName evidence="11">Fibronectin type-III domain-containing protein</fullName>
    </recommendedName>
</protein>
<dbReference type="OrthoDB" id="8923679at2759"/>
<dbReference type="InterPro" id="IPR013783">
    <property type="entry name" value="Ig-like_fold"/>
</dbReference>